<dbReference type="InterPro" id="IPR006261">
    <property type="entry name" value="dGTPase"/>
</dbReference>
<dbReference type="Proteomes" id="UP000632498">
    <property type="component" value="Unassembled WGS sequence"/>
</dbReference>
<reference evidence="4" key="2">
    <citation type="submission" date="2020-09" db="EMBL/GenBank/DDBJ databases">
        <authorList>
            <person name="Sun Q."/>
            <person name="Zhou Y."/>
        </authorList>
    </citation>
    <scope>NUCLEOTIDE SEQUENCE</scope>
    <source>
        <strain evidence="4">CGMCC 1.15254</strain>
    </source>
</reference>
<sequence>MNQHISLAPFASLPEQSKGRCFPEPESATRSCHQRDRDRIIHSAAFRRLQYKTQVFVNHEGDFFRTRLTHSLEVAQIARTACRYLNLNQELAESLALAHDLGHPPFGHAGEDALDEALAPYGGFDHNAQSLRVVSELEQRYAEFDGLNLTWECVEGVVKHNGPLLGSKVLNPKPVPQAILDYNENVMDLDLENYSSLEAQIAALSDDIAYNNHDIDDALRAEIIRIDDLSDIPVVGETFAQVAKQYPGLDESRLIYEAVRRLIGDMVNDLLQETQQRIKDASPKDIDDIRHSNGPIASFSERIQKCDRELKAFMFENVYRHYKINRMTSKARRVVQNLFTLFMAEPNCLPTEWYKLTDGKPSERTAKVVADYIAGITDRYALDEHARLFDVQARNS</sequence>
<dbReference type="PANTHER" id="PTHR11373:SF43">
    <property type="entry name" value="DEOXYGUANOSINETRIPHOSPHATE TRIPHOSPHOHYDROLASE-LIKE PROTEIN"/>
    <property type="match status" value="1"/>
</dbReference>
<dbReference type="RefSeq" id="WP_188659910.1">
    <property type="nucleotide sequence ID" value="NZ_BMHV01000001.1"/>
</dbReference>
<feature type="domain" description="HD" evidence="3">
    <location>
        <begin position="67"/>
        <end position="211"/>
    </location>
</feature>
<dbReference type="AlphaFoldDB" id="A0A917BPF0"/>
<dbReference type="EMBL" id="BMHV01000001">
    <property type="protein sequence ID" value="GGF51630.1"/>
    <property type="molecule type" value="Genomic_DNA"/>
</dbReference>
<keyword evidence="5" id="KW-1185">Reference proteome</keyword>
<dbReference type="GO" id="GO:0006203">
    <property type="term" value="P:dGTP catabolic process"/>
    <property type="evidence" value="ECO:0007669"/>
    <property type="project" value="TreeGrafter"/>
</dbReference>
<evidence type="ECO:0000256" key="2">
    <source>
        <dbReference type="HAMAP-Rule" id="MF_01212"/>
    </source>
</evidence>
<dbReference type="InterPro" id="IPR003607">
    <property type="entry name" value="HD/PDEase_dom"/>
</dbReference>
<dbReference type="HAMAP" id="MF_01212">
    <property type="entry name" value="dGTPase_type2"/>
    <property type="match status" value="1"/>
</dbReference>
<comment type="caution">
    <text evidence="4">The sequence shown here is derived from an EMBL/GenBank/DDBJ whole genome shotgun (WGS) entry which is preliminary data.</text>
</comment>
<protein>
    <recommendedName>
        <fullName evidence="2">Deoxyguanosinetriphosphate triphosphohydrolase-like protein</fullName>
    </recommendedName>
</protein>
<evidence type="ECO:0000313" key="5">
    <source>
        <dbReference type="Proteomes" id="UP000632498"/>
    </source>
</evidence>
<dbReference type="NCBIfam" id="NF002326">
    <property type="entry name" value="PRK01286.1-1"/>
    <property type="match status" value="1"/>
</dbReference>
<dbReference type="PROSITE" id="PS51831">
    <property type="entry name" value="HD"/>
    <property type="match status" value="1"/>
</dbReference>
<dbReference type="InterPro" id="IPR026875">
    <property type="entry name" value="PHydrolase_assoc_dom"/>
</dbReference>
<dbReference type="GO" id="GO:0008832">
    <property type="term" value="F:dGTPase activity"/>
    <property type="evidence" value="ECO:0007669"/>
    <property type="project" value="TreeGrafter"/>
</dbReference>
<evidence type="ECO:0000256" key="1">
    <source>
        <dbReference type="ARBA" id="ARBA00022801"/>
    </source>
</evidence>
<organism evidence="4 5">
    <name type="scientific">Terasakiella brassicae</name>
    <dbReference type="NCBI Taxonomy" id="1634917"/>
    <lineage>
        <taxon>Bacteria</taxon>
        <taxon>Pseudomonadati</taxon>
        <taxon>Pseudomonadota</taxon>
        <taxon>Alphaproteobacteria</taxon>
        <taxon>Rhodospirillales</taxon>
        <taxon>Terasakiellaceae</taxon>
        <taxon>Terasakiella</taxon>
    </lineage>
</organism>
<dbReference type="Pfam" id="PF13286">
    <property type="entry name" value="HD_assoc"/>
    <property type="match status" value="1"/>
</dbReference>
<comment type="similarity">
    <text evidence="2">Belongs to the dGTPase family. Type 2 subfamily.</text>
</comment>
<reference evidence="4" key="1">
    <citation type="journal article" date="2014" name="Int. J. Syst. Evol. Microbiol.">
        <title>Complete genome sequence of Corynebacterium casei LMG S-19264T (=DSM 44701T), isolated from a smear-ripened cheese.</title>
        <authorList>
            <consortium name="US DOE Joint Genome Institute (JGI-PGF)"/>
            <person name="Walter F."/>
            <person name="Albersmeier A."/>
            <person name="Kalinowski J."/>
            <person name="Ruckert C."/>
        </authorList>
    </citation>
    <scope>NUCLEOTIDE SEQUENCE</scope>
    <source>
        <strain evidence="4">CGMCC 1.15254</strain>
    </source>
</reference>
<proteinExistence type="inferred from homology"/>
<keyword evidence="1 2" id="KW-0378">Hydrolase</keyword>
<dbReference type="SMART" id="SM00471">
    <property type="entry name" value="HDc"/>
    <property type="match status" value="1"/>
</dbReference>
<dbReference type="PANTHER" id="PTHR11373">
    <property type="entry name" value="DEOXYNUCLEOSIDE TRIPHOSPHATE TRIPHOSPHOHYDROLASE"/>
    <property type="match status" value="1"/>
</dbReference>
<gene>
    <name evidence="4" type="ORF">GCM10011332_01030</name>
</gene>
<dbReference type="InterPro" id="IPR050135">
    <property type="entry name" value="dGTPase-like"/>
</dbReference>
<evidence type="ECO:0000313" key="4">
    <source>
        <dbReference type="EMBL" id="GGF51630.1"/>
    </source>
</evidence>
<accession>A0A917BPF0</accession>
<evidence type="ECO:0000259" key="3">
    <source>
        <dbReference type="PROSITE" id="PS51831"/>
    </source>
</evidence>
<dbReference type="InterPro" id="IPR023023">
    <property type="entry name" value="dNTPase_2"/>
</dbReference>
<name>A0A917BPF0_9PROT</name>
<dbReference type="NCBIfam" id="NF002328">
    <property type="entry name" value="PRK01286.1-3"/>
    <property type="match status" value="1"/>
</dbReference>
<dbReference type="SUPFAM" id="SSF109604">
    <property type="entry name" value="HD-domain/PDEase-like"/>
    <property type="match status" value="1"/>
</dbReference>
<dbReference type="InterPro" id="IPR006674">
    <property type="entry name" value="HD_domain"/>
</dbReference>
<dbReference type="Pfam" id="PF01966">
    <property type="entry name" value="HD"/>
    <property type="match status" value="1"/>
</dbReference>
<dbReference type="Gene3D" id="1.10.3210.10">
    <property type="entry name" value="Hypothetical protein af1432"/>
    <property type="match status" value="1"/>
</dbReference>
<dbReference type="NCBIfam" id="TIGR01353">
    <property type="entry name" value="dGTP_triPase"/>
    <property type="match status" value="1"/>
</dbReference>
<dbReference type="CDD" id="cd00077">
    <property type="entry name" value="HDc"/>
    <property type="match status" value="1"/>
</dbReference>